<organism evidence="2 3">
    <name type="scientific">Clostridium manihotivorum</name>
    <dbReference type="NCBI Taxonomy" id="2320868"/>
    <lineage>
        <taxon>Bacteria</taxon>
        <taxon>Bacillati</taxon>
        <taxon>Bacillota</taxon>
        <taxon>Clostridia</taxon>
        <taxon>Eubacteriales</taxon>
        <taxon>Clostridiaceae</taxon>
        <taxon>Clostridium</taxon>
    </lineage>
</organism>
<dbReference type="OrthoDB" id="9785602at2"/>
<dbReference type="RefSeq" id="WP_128214376.1">
    <property type="nucleotide sequence ID" value="NZ_CP025746.1"/>
</dbReference>
<dbReference type="Proteomes" id="UP000286268">
    <property type="component" value="Chromosome"/>
</dbReference>
<evidence type="ECO:0000313" key="3">
    <source>
        <dbReference type="Proteomes" id="UP000286268"/>
    </source>
</evidence>
<sequence length="184" mass="21498">MLTHKGTQKIETERLILRRFEIKDAEDMFRNWANDEEVCRFLSWNPHTNISETKQIVDSWINSYEASYYNWAIELKEISQVIGQISLVGINEKYSSCMPGYNIGRSFWGKGFMTEALRAVIRYMLKDVGMNRIEARHNTLNIASGMVMKKSGMQFEGILRQVKVDKRGDFYDLAVYSILRSDME</sequence>
<dbReference type="Pfam" id="PF13302">
    <property type="entry name" value="Acetyltransf_3"/>
    <property type="match status" value="1"/>
</dbReference>
<dbReference type="AlphaFoldDB" id="A0A3R5U780"/>
<keyword evidence="3" id="KW-1185">Reference proteome</keyword>
<keyword evidence="2" id="KW-0808">Transferase</keyword>
<proteinExistence type="predicted"/>
<accession>A0A3R5U780</accession>
<dbReference type="InterPro" id="IPR016181">
    <property type="entry name" value="Acyl_CoA_acyltransferase"/>
</dbReference>
<dbReference type="PANTHER" id="PTHR43792">
    <property type="entry name" value="GNAT FAMILY, PUTATIVE (AFU_ORTHOLOGUE AFUA_3G00765)-RELATED-RELATED"/>
    <property type="match status" value="1"/>
</dbReference>
<dbReference type="KEGG" id="cmah:C1I91_19520"/>
<protein>
    <submittedName>
        <fullName evidence="2">N-acetyltransferase</fullName>
    </submittedName>
</protein>
<dbReference type="InterPro" id="IPR051531">
    <property type="entry name" value="N-acetyltransferase"/>
</dbReference>
<name>A0A3R5U780_9CLOT</name>
<dbReference type="SUPFAM" id="SSF55729">
    <property type="entry name" value="Acyl-CoA N-acyltransferases (Nat)"/>
    <property type="match status" value="1"/>
</dbReference>
<dbReference type="EMBL" id="CP025746">
    <property type="protein sequence ID" value="QAA33649.1"/>
    <property type="molecule type" value="Genomic_DNA"/>
</dbReference>
<reference evidence="2 3" key="1">
    <citation type="submission" date="2018-01" db="EMBL/GenBank/DDBJ databases">
        <title>Genome Sequencing and Assembly of Anaerobacter polyendosporus strain CT4.</title>
        <authorList>
            <person name="Tachaapaikoon C."/>
            <person name="Sutheeworapong S."/>
            <person name="Jenjaroenpun P."/>
            <person name="Wongsurawat T."/>
            <person name="Nookeaw I."/>
            <person name="Cheawchanlertfa P."/>
            <person name="Kosugi A."/>
            <person name="Cheevadhanarak S."/>
            <person name="Ratanakhanokchai K."/>
        </authorList>
    </citation>
    <scope>NUCLEOTIDE SEQUENCE [LARGE SCALE GENOMIC DNA]</scope>
    <source>
        <strain evidence="2 3">CT4</strain>
    </source>
</reference>
<evidence type="ECO:0000313" key="2">
    <source>
        <dbReference type="EMBL" id="QAA33649.1"/>
    </source>
</evidence>
<evidence type="ECO:0000259" key="1">
    <source>
        <dbReference type="Pfam" id="PF13302"/>
    </source>
</evidence>
<dbReference type="InterPro" id="IPR000182">
    <property type="entry name" value="GNAT_dom"/>
</dbReference>
<gene>
    <name evidence="2" type="ORF">C1I91_19520</name>
</gene>
<feature type="domain" description="N-acetyltransferase" evidence="1">
    <location>
        <begin position="14"/>
        <end position="154"/>
    </location>
</feature>
<dbReference type="Gene3D" id="3.40.630.30">
    <property type="match status" value="1"/>
</dbReference>
<dbReference type="GO" id="GO:0016747">
    <property type="term" value="F:acyltransferase activity, transferring groups other than amino-acyl groups"/>
    <property type="evidence" value="ECO:0007669"/>
    <property type="project" value="InterPro"/>
</dbReference>